<name>A0A1F8FLC5_9BACT</name>
<comment type="caution">
    <text evidence="1">The sequence shown here is derived from an EMBL/GenBank/DDBJ whole genome shotgun (WGS) entry which is preliminary data.</text>
</comment>
<dbReference type="Proteomes" id="UP000176581">
    <property type="component" value="Unassembled WGS sequence"/>
</dbReference>
<evidence type="ECO:0000313" key="1">
    <source>
        <dbReference type="EMBL" id="OGN13997.1"/>
    </source>
</evidence>
<gene>
    <name evidence="1" type="ORF">A3J47_04365</name>
</gene>
<accession>A0A1F8FLC5</accession>
<evidence type="ECO:0000313" key="2">
    <source>
        <dbReference type="Proteomes" id="UP000176581"/>
    </source>
</evidence>
<reference evidence="1 2" key="1">
    <citation type="journal article" date="2016" name="Nat. Commun.">
        <title>Thousands of microbial genomes shed light on interconnected biogeochemical processes in an aquifer system.</title>
        <authorList>
            <person name="Anantharaman K."/>
            <person name="Brown C.T."/>
            <person name="Hug L.A."/>
            <person name="Sharon I."/>
            <person name="Castelle C.J."/>
            <person name="Probst A.J."/>
            <person name="Thomas B.C."/>
            <person name="Singh A."/>
            <person name="Wilkins M.J."/>
            <person name="Karaoz U."/>
            <person name="Brodie E.L."/>
            <person name="Williams K.H."/>
            <person name="Hubbard S.S."/>
            <person name="Banfield J.F."/>
        </authorList>
    </citation>
    <scope>NUCLEOTIDE SEQUENCE [LARGE SCALE GENOMIC DNA]</scope>
</reference>
<dbReference type="AlphaFoldDB" id="A0A1F8FLC5"/>
<dbReference type="EMBL" id="MGJV01000029">
    <property type="protein sequence ID" value="OGN13997.1"/>
    <property type="molecule type" value="Genomic_DNA"/>
</dbReference>
<proteinExistence type="predicted"/>
<protein>
    <submittedName>
        <fullName evidence="1">Uncharacterized protein</fullName>
    </submittedName>
</protein>
<organism evidence="1 2">
    <name type="scientific">Candidatus Yanofskybacteria bacterium RIFCSPHIGHO2_02_FULL_43_22</name>
    <dbReference type="NCBI Taxonomy" id="1802681"/>
    <lineage>
        <taxon>Bacteria</taxon>
        <taxon>Candidatus Yanofskyibacteriota</taxon>
    </lineage>
</organism>
<sequence>MSQVNIALIPGSNIKVTVPYGLPLTPGTQICFLTPQAPLRILPWQSQTSKDKLPFFFNRHADGFVDIVMPESIRMSEIRGIGVKRIKIVKNMPSNYVGNKHSILLEINDEVILNVMGMPDDRFGTTIKLSFEQDCNREYHGVKIKLPQGAGFIKNIICDSAEAIELWERFEESCKHKNLKIKNGFASTFFQCPDCGYER</sequence>